<reference evidence="1" key="1">
    <citation type="journal article" date="2022" name="bioRxiv">
        <title>Sequencing and chromosome-scale assembly of the giantPleurodeles waltlgenome.</title>
        <authorList>
            <person name="Brown T."/>
            <person name="Elewa A."/>
            <person name="Iarovenko S."/>
            <person name="Subramanian E."/>
            <person name="Araus A.J."/>
            <person name="Petzold A."/>
            <person name="Susuki M."/>
            <person name="Suzuki K.-i.T."/>
            <person name="Hayashi T."/>
            <person name="Toyoda A."/>
            <person name="Oliveira C."/>
            <person name="Osipova E."/>
            <person name="Leigh N.D."/>
            <person name="Simon A."/>
            <person name="Yun M.H."/>
        </authorList>
    </citation>
    <scope>NUCLEOTIDE SEQUENCE</scope>
    <source>
        <strain evidence="1">20211129_DDA</strain>
        <tissue evidence="1">Liver</tissue>
    </source>
</reference>
<evidence type="ECO:0000313" key="1">
    <source>
        <dbReference type="EMBL" id="KAJ1200981.1"/>
    </source>
</evidence>
<keyword evidence="2" id="KW-1185">Reference proteome</keyword>
<accession>A0AAV7VKV6</accession>
<gene>
    <name evidence="1" type="ORF">NDU88_004799</name>
</gene>
<sequence length="93" mass="9693">MTGLGRTLSATVDLSLPVVIYGGVSPKANVESGEQRSRLLGYRKPAPKYLTKPVPAGEPGEDASLQLEQRGDNVCVAAAVAIETQGCGRAPEQ</sequence>
<proteinExistence type="predicted"/>
<organism evidence="1 2">
    <name type="scientific">Pleurodeles waltl</name>
    <name type="common">Iberian ribbed newt</name>
    <dbReference type="NCBI Taxonomy" id="8319"/>
    <lineage>
        <taxon>Eukaryota</taxon>
        <taxon>Metazoa</taxon>
        <taxon>Chordata</taxon>
        <taxon>Craniata</taxon>
        <taxon>Vertebrata</taxon>
        <taxon>Euteleostomi</taxon>
        <taxon>Amphibia</taxon>
        <taxon>Batrachia</taxon>
        <taxon>Caudata</taxon>
        <taxon>Salamandroidea</taxon>
        <taxon>Salamandridae</taxon>
        <taxon>Pleurodelinae</taxon>
        <taxon>Pleurodeles</taxon>
    </lineage>
</organism>
<dbReference type="EMBL" id="JANPWB010000003">
    <property type="protein sequence ID" value="KAJ1200981.1"/>
    <property type="molecule type" value="Genomic_DNA"/>
</dbReference>
<dbReference type="AlphaFoldDB" id="A0AAV7VKV6"/>
<dbReference type="Proteomes" id="UP001066276">
    <property type="component" value="Chromosome 2_1"/>
</dbReference>
<evidence type="ECO:0000313" key="2">
    <source>
        <dbReference type="Proteomes" id="UP001066276"/>
    </source>
</evidence>
<name>A0AAV7VKV6_PLEWA</name>
<protein>
    <submittedName>
        <fullName evidence="1">Uncharacterized protein</fullName>
    </submittedName>
</protein>
<comment type="caution">
    <text evidence="1">The sequence shown here is derived from an EMBL/GenBank/DDBJ whole genome shotgun (WGS) entry which is preliminary data.</text>
</comment>